<dbReference type="AlphaFoldDB" id="A0A915NG59"/>
<organism evidence="1 2">
    <name type="scientific">Meloidogyne floridensis</name>
    <dbReference type="NCBI Taxonomy" id="298350"/>
    <lineage>
        <taxon>Eukaryota</taxon>
        <taxon>Metazoa</taxon>
        <taxon>Ecdysozoa</taxon>
        <taxon>Nematoda</taxon>
        <taxon>Chromadorea</taxon>
        <taxon>Rhabditida</taxon>
        <taxon>Tylenchina</taxon>
        <taxon>Tylenchomorpha</taxon>
        <taxon>Tylenchoidea</taxon>
        <taxon>Meloidogynidae</taxon>
        <taxon>Meloidogyninae</taxon>
        <taxon>Meloidogyne</taxon>
    </lineage>
</organism>
<proteinExistence type="predicted"/>
<protein>
    <submittedName>
        <fullName evidence="2">Uncharacterized protein</fullName>
    </submittedName>
</protein>
<dbReference type="Proteomes" id="UP000887560">
    <property type="component" value="Unplaced"/>
</dbReference>
<dbReference type="WBParaSite" id="scf7180000418296.g2266">
    <property type="protein sequence ID" value="scf7180000418296.g2266"/>
    <property type="gene ID" value="scf7180000418296.g2266"/>
</dbReference>
<accession>A0A915NG59</accession>
<sequence>MKKYCLAQLQTGNNPLQQPVNPKIFSLTDLSFLIRILTSIGLDELIADENTTIQQILDSKGREILVDCQIQIDQTFLDFNRKIEAVGI</sequence>
<reference evidence="2" key="1">
    <citation type="submission" date="2022-11" db="UniProtKB">
        <authorList>
            <consortium name="WormBaseParasite"/>
        </authorList>
    </citation>
    <scope>IDENTIFICATION</scope>
</reference>
<evidence type="ECO:0000313" key="1">
    <source>
        <dbReference type="Proteomes" id="UP000887560"/>
    </source>
</evidence>
<name>A0A915NG59_9BILA</name>
<evidence type="ECO:0000313" key="2">
    <source>
        <dbReference type="WBParaSite" id="scf7180000418296.g2266"/>
    </source>
</evidence>
<keyword evidence="1" id="KW-1185">Reference proteome</keyword>